<organism evidence="2 3">
    <name type="scientific">Ruegeria denitrificans</name>
    <dbReference type="NCBI Taxonomy" id="1715692"/>
    <lineage>
        <taxon>Bacteria</taxon>
        <taxon>Pseudomonadati</taxon>
        <taxon>Pseudomonadota</taxon>
        <taxon>Alphaproteobacteria</taxon>
        <taxon>Rhodobacterales</taxon>
        <taxon>Roseobacteraceae</taxon>
        <taxon>Ruegeria</taxon>
    </lineage>
</organism>
<dbReference type="Pfam" id="PF10593">
    <property type="entry name" value="Z1"/>
    <property type="match status" value="1"/>
</dbReference>
<dbReference type="Proteomes" id="UP000051260">
    <property type="component" value="Unassembled WGS sequence"/>
</dbReference>
<reference evidence="3" key="1">
    <citation type="submission" date="2015-09" db="EMBL/GenBank/DDBJ databases">
        <authorList>
            <person name="Rodrigo-Torres L."/>
            <person name="Arahal D.R."/>
        </authorList>
    </citation>
    <scope>NUCLEOTIDE SEQUENCE [LARGE SCALE GENOMIC DNA]</scope>
    <source>
        <strain evidence="3">CECT 5091</strain>
    </source>
</reference>
<evidence type="ECO:0000313" key="2">
    <source>
        <dbReference type="EMBL" id="CUJ83542.1"/>
    </source>
</evidence>
<gene>
    <name evidence="2" type="ORF">RUE5091_00123</name>
</gene>
<sequence length="869" mass="97564">MVFQTEQLIHLIKNELPNGGGMDGAIQRLRSMFATSFDAEQLEEMFSKARFELEKEFAKKEILHVHSIIAKRPKWYFGPRSHDRFWPSLKNYLLNEKGWHKDDIDSIGIASDEVVSLLQNPAEDAFKCTGLVVGHVQSGKTANMTAVIAKALDAGYDTVIVLAGLTNKLREQTQARFKKDLVDRRPLDWQVLTPAKDGDFRKPPQGGFLKHTDKAQLAVVKKNVSPLGQLGDAIRETPWAALKQLRVLVIDDECDQASVNAASGELDITRINERIRELLSMLPAVTYVGYTATPFANVLINPYKPNGVDLDDLYPRDFITALPTPKRYFGAEKLFGKFDANGDDESSDGYDMVRVIPKDDVAMLQPHKASEREAFSPEIPKSLEDAMLYFLACCAARRARGQSTQHMTMLIHTSSYVVMHQKIARLIEAWLGIHKTELKAGKGELADRIIELWTTESNRLPRDLTEEQETPIVSVFEHLPDVLDAVTVPIENGGSDDRIDYENEPKTYIAVGGSILARGLTLEGLTVSYFLRSASQYDTLLQMGRWFGYRPGYEDLPRIYTTEDLRLRFRALSGVEDEIRRDIAEYRERDLTPMELAVRVRSIPGMAITTKSKMKAAEECSISYWGAHKQTIRFNHKSDSIVAANWKAASSMIETIEALRLRDKEATAKLWRGVPRSEIINFLREYTPHEIQKDLSREFLLEFVEEAGSQLDKWCVGIVEPKKGEPSQKVLGTVGRITTVKRAQLDDGDTETADIKALMSRQDILIDCPHSGGTNLSWDKTKAYRASQVGDVPLLLLYAIDSNSKPRVDNGNRTDLNAVGDLIGFGIVFPGSDKASGAYVRVRLQEISADEIDEIEREEQEQARAAGVE</sequence>
<evidence type="ECO:0000313" key="3">
    <source>
        <dbReference type="Proteomes" id="UP000051260"/>
    </source>
</evidence>
<dbReference type="RefSeq" id="WP_243470689.1">
    <property type="nucleotide sequence ID" value="NZ_CYUD01000001.1"/>
</dbReference>
<feature type="domain" description="Putative endonuclease Z1" evidence="1">
    <location>
        <begin position="382"/>
        <end position="604"/>
    </location>
</feature>
<dbReference type="STRING" id="1715692.RUE5091_00123"/>
<dbReference type="InterPro" id="IPR018310">
    <property type="entry name" value="Put_endonuclease_Z1-dom"/>
</dbReference>
<dbReference type="AlphaFoldDB" id="A0A0N7M849"/>
<name>A0A0N7M849_9RHOB</name>
<proteinExistence type="predicted"/>
<evidence type="ECO:0000259" key="1">
    <source>
        <dbReference type="Pfam" id="PF10593"/>
    </source>
</evidence>
<accession>A0A0N7M849</accession>
<dbReference type="InterPro" id="IPR027417">
    <property type="entry name" value="P-loop_NTPase"/>
</dbReference>
<dbReference type="Gene3D" id="3.40.50.300">
    <property type="entry name" value="P-loop containing nucleotide triphosphate hydrolases"/>
    <property type="match status" value="1"/>
</dbReference>
<keyword evidence="3" id="KW-1185">Reference proteome</keyword>
<dbReference type="SUPFAM" id="SSF52540">
    <property type="entry name" value="P-loop containing nucleoside triphosphate hydrolases"/>
    <property type="match status" value="1"/>
</dbReference>
<dbReference type="EMBL" id="CYUD01000001">
    <property type="protein sequence ID" value="CUJ83542.1"/>
    <property type="molecule type" value="Genomic_DNA"/>
</dbReference>
<protein>
    <submittedName>
        <fullName evidence="2">Z1 domain protein</fullName>
    </submittedName>
</protein>